<dbReference type="Proteomes" id="UP000282002">
    <property type="component" value="Chromosome"/>
</dbReference>
<protein>
    <submittedName>
        <fullName evidence="2">Uncharacterized protein</fullName>
    </submittedName>
</protein>
<evidence type="ECO:0000313" key="2">
    <source>
        <dbReference type="EMBL" id="AZL59213.1"/>
    </source>
</evidence>
<dbReference type="EMBL" id="CP034328">
    <property type="protein sequence ID" value="AZL59213.1"/>
    <property type="molecule type" value="Genomic_DNA"/>
</dbReference>
<dbReference type="OrthoDB" id="7687051at2"/>
<reference evidence="2 3" key="1">
    <citation type="submission" date="2018-12" db="EMBL/GenBank/DDBJ databases">
        <title>Complete genome sequencing of Tabrizicola sp. K13M18.</title>
        <authorList>
            <person name="Bae J.-W."/>
        </authorList>
    </citation>
    <scope>NUCLEOTIDE SEQUENCE [LARGE SCALE GENOMIC DNA]</scope>
    <source>
        <strain evidence="2 3">K13M18</strain>
    </source>
</reference>
<dbReference type="AlphaFoldDB" id="A0A3S8U6J0"/>
<feature type="region of interest" description="Disordered" evidence="1">
    <location>
        <begin position="154"/>
        <end position="207"/>
    </location>
</feature>
<gene>
    <name evidence="2" type="ORF">EI545_10390</name>
</gene>
<keyword evidence="3" id="KW-1185">Reference proteome</keyword>
<accession>A0A3S8U6J0</accession>
<proteinExistence type="predicted"/>
<dbReference type="RefSeq" id="WP_125325408.1">
    <property type="nucleotide sequence ID" value="NZ_CP034328.1"/>
</dbReference>
<organism evidence="2 3">
    <name type="scientific">Tabrizicola piscis</name>
    <dbReference type="NCBI Taxonomy" id="2494374"/>
    <lineage>
        <taxon>Bacteria</taxon>
        <taxon>Pseudomonadati</taxon>
        <taxon>Pseudomonadota</taxon>
        <taxon>Alphaproteobacteria</taxon>
        <taxon>Rhodobacterales</taxon>
        <taxon>Paracoccaceae</taxon>
        <taxon>Tabrizicola</taxon>
    </lineage>
</organism>
<evidence type="ECO:0000256" key="1">
    <source>
        <dbReference type="SAM" id="MobiDB-lite"/>
    </source>
</evidence>
<name>A0A3S8U6J0_9RHOB</name>
<feature type="compositionally biased region" description="Pro residues" evidence="1">
    <location>
        <begin position="192"/>
        <end position="201"/>
    </location>
</feature>
<evidence type="ECO:0000313" key="3">
    <source>
        <dbReference type="Proteomes" id="UP000282002"/>
    </source>
</evidence>
<dbReference type="KEGG" id="taw:EI545_10390"/>
<sequence length="316" mass="32782">MNRGTLPIIARLHALQTAARIAPGGARVIAAISDANPLAALLCEVNETVLGRTLTFESSGGSSLSLEVSGRRVLRVTAANGLPGAENTLADAVLDDDHKDELIKLMQAVAVPRQELRVWALPMTREVDGVSVGLPVALLADLLLIDLNPLEGSTPADPVVRTIPADDPANPPTRRTKAAPPEPEPEPEAESPAPPVQPPADMPAGGSFLGTLARAIGPELMAWLVVGGEDDGATDGPEEMVSHLQGFLDDEGEALNQQLDQVATQPQGPVCIVLGASLIEGHSILCARMKDGILLGVIDGDATGTVLRGWASALRG</sequence>